<evidence type="ECO:0000313" key="2">
    <source>
        <dbReference type="Proteomes" id="UP000757103"/>
    </source>
</evidence>
<proteinExistence type="predicted"/>
<gene>
    <name evidence="1" type="ORF">K8U91_07815</name>
</gene>
<protein>
    <submittedName>
        <fullName evidence="1">Uncharacterized protein</fullName>
    </submittedName>
</protein>
<reference evidence="1" key="2">
    <citation type="submission" date="2021-09" db="EMBL/GenBank/DDBJ databases">
        <authorList>
            <person name="Gilroy R."/>
        </authorList>
    </citation>
    <scope>NUCLEOTIDE SEQUENCE</scope>
    <source>
        <strain evidence="1">CHK121-7720</strain>
    </source>
</reference>
<dbReference type="Proteomes" id="UP000757103">
    <property type="component" value="Unassembled WGS sequence"/>
</dbReference>
<dbReference type="EMBL" id="DYUD01000023">
    <property type="protein sequence ID" value="HJG89358.1"/>
    <property type="molecule type" value="Genomic_DNA"/>
</dbReference>
<dbReference type="GO" id="GO:0005975">
    <property type="term" value="P:carbohydrate metabolic process"/>
    <property type="evidence" value="ECO:0007669"/>
    <property type="project" value="InterPro"/>
</dbReference>
<reference evidence="1" key="1">
    <citation type="journal article" date="2021" name="PeerJ">
        <title>Extensive microbial diversity within the chicken gut microbiome revealed by metagenomics and culture.</title>
        <authorList>
            <person name="Gilroy R."/>
            <person name="Ravi A."/>
            <person name="Getino M."/>
            <person name="Pursley I."/>
            <person name="Horton D.L."/>
            <person name="Alikhan N.F."/>
            <person name="Baker D."/>
            <person name="Gharbi K."/>
            <person name="Hall N."/>
            <person name="Watson M."/>
            <person name="Adriaenssens E.M."/>
            <person name="Foster-Nyarko E."/>
            <person name="Jarju S."/>
            <person name="Secka A."/>
            <person name="Antonio M."/>
            <person name="Oren A."/>
            <person name="Chaudhuri R.R."/>
            <person name="La Ragione R."/>
            <person name="Hildebrand F."/>
            <person name="Pallen M.J."/>
        </authorList>
    </citation>
    <scope>NUCLEOTIDE SEQUENCE</scope>
    <source>
        <strain evidence="1">CHK121-7720</strain>
    </source>
</reference>
<dbReference type="SUPFAM" id="SSF48208">
    <property type="entry name" value="Six-hairpin glycosidases"/>
    <property type="match status" value="1"/>
</dbReference>
<evidence type="ECO:0000313" key="1">
    <source>
        <dbReference type="EMBL" id="HJG89358.1"/>
    </source>
</evidence>
<dbReference type="RefSeq" id="WP_273306424.1">
    <property type="nucleotide sequence ID" value="NZ_DYUD01000023.1"/>
</dbReference>
<sequence>MRKISLFILYTLGTALTVSGTEHRFYSIEAEGDTIAEGIESTILTEKSGNVETITLCLHNRRHTPFQPVKAGLKLGVDTYMDTYPEWYSKFFPTLAVCEPDHFYGYMQSPEGKMKAVVSADPIASWSLDYNMGYQDESQKNHWFYGHRIECLNLDMLCRGPLPYHNPCLWKLEPGEQRTWTVKIIDIDNADSYEETVYRHTGAPVIMMKSTSCVPGDTIEIMVWGSAPKMTIEGRKLGLSNVDTSLWRGIYHATEPGIKNLLVTDGCRQAHGCLAVRHPWRTTMQLARNAADRYKQKPTSHVESWYGFHTAFDAARIIPEPGIDSVLNKRFDLILDKVFDKNSGKPYKFHWRIQNVSSTIGMLADRYLAFGNPADLDLGERMAAYLITYQQTDGAYQNGHTDYTSVIYPAKSLLEFADAERVAGRKKQANRLEASAKRAIEHLVAANGDLETEGQITYEDGMISCSALQLGEMALRSKNAKDRQRYTEAMLKLLDGHDCLTQLRIPDGRRRGGTLRFWEAQYDVFMLPNMISSPHGWSAWRAYATYYAYLLTGEERWLRETFDAASAFAALIDYQSGNLNWAFVVDPYVKAIQVCEPDTSYTADDDTYGNPHPELYPNRNIIVGEQYVPMIADWQTIVSSDNDVHECFKFIAEAVLCNAFIIERSDGSIASYNCTLKRDENILKIKANEPQIATLYSNLSTPYKIDFDGEIKTIRPVPIK</sequence>
<organism evidence="1 2">
    <name type="scientific">Barnesiella viscericola</name>
    <dbReference type="NCBI Taxonomy" id="397865"/>
    <lineage>
        <taxon>Bacteria</taxon>
        <taxon>Pseudomonadati</taxon>
        <taxon>Bacteroidota</taxon>
        <taxon>Bacteroidia</taxon>
        <taxon>Bacteroidales</taxon>
        <taxon>Barnesiellaceae</taxon>
        <taxon>Barnesiella</taxon>
    </lineage>
</organism>
<name>A0A921MR91_9BACT</name>
<dbReference type="AlphaFoldDB" id="A0A921MR91"/>
<comment type="caution">
    <text evidence="1">The sequence shown here is derived from an EMBL/GenBank/DDBJ whole genome shotgun (WGS) entry which is preliminary data.</text>
</comment>
<dbReference type="InterPro" id="IPR008928">
    <property type="entry name" value="6-hairpin_glycosidase_sf"/>
</dbReference>
<accession>A0A921MR91</accession>